<dbReference type="AlphaFoldDB" id="A0A7D5SNK8"/>
<dbReference type="EMBL" id="CP058910">
    <property type="protein sequence ID" value="QLH75767.1"/>
    <property type="molecule type" value="Genomic_DNA"/>
</dbReference>
<dbReference type="KEGG" id="hrr:HZS55_02015"/>
<dbReference type="GeneID" id="56076600"/>
<dbReference type="RefSeq" id="WP_179907701.1">
    <property type="nucleotide sequence ID" value="NZ_CP058910.1"/>
</dbReference>
<evidence type="ECO:0000313" key="1">
    <source>
        <dbReference type="EMBL" id="QLH75767.1"/>
    </source>
</evidence>
<keyword evidence="2" id="KW-1185">Reference proteome</keyword>
<organism evidence="1 2">
    <name type="scientific">Halosimplex rubrum</name>
    <dbReference type="NCBI Taxonomy" id="869889"/>
    <lineage>
        <taxon>Archaea</taxon>
        <taxon>Methanobacteriati</taxon>
        <taxon>Methanobacteriota</taxon>
        <taxon>Stenosarchaea group</taxon>
        <taxon>Halobacteria</taxon>
        <taxon>Halobacteriales</taxon>
        <taxon>Haloarculaceae</taxon>
        <taxon>Halosimplex</taxon>
    </lineage>
</organism>
<dbReference type="OrthoDB" id="213143at2157"/>
<evidence type="ECO:0000313" key="2">
    <source>
        <dbReference type="Proteomes" id="UP000509667"/>
    </source>
</evidence>
<proteinExistence type="predicted"/>
<protein>
    <submittedName>
        <fullName evidence="1">Uncharacterized protein</fullName>
    </submittedName>
</protein>
<name>A0A7D5SNK8_9EURY</name>
<accession>A0A7D5SNK8</accession>
<dbReference type="Proteomes" id="UP000509667">
    <property type="component" value="Chromosome"/>
</dbReference>
<gene>
    <name evidence="1" type="ORF">HZS55_02015</name>
</gene>
<sequence>MAKSSSTETARGEGTFDVKAAVNTGRFRSGKWREVARASGVGAGADD</sequence>
<reference evidence="1 2" key="1">
    <citation type="submission" date="2020-07" db="EMBL/GenBank/DDBJ databases">
        <title>Halosimplex pelagicum sp. nov. and Halosimplex rubrum sp. nov., isolated from salted brown alga Laminaria, and emended description of the genus Halosimplex.</title>
        <authorList>
            <person name="Cui H."/>
        </authorList>
    </citation>
    <scope>NUCLEOTIDE SEQUENCE [LARGE SCALE GENOMIC DNA]</scope>
    <source>
        <strain evidence="1 2">R27</strain>
    </source>
</reference>